<evidence type="ECO:0000313" key="2">
    <source>
        <dbReference type="EMBL" id="CZR40944.1"/>
    </source>
</evidence>
<evidence type="ECO:0000313" key="3">
    <source>
        <dbReference type="Proteomes" id="UP000183971"/>
    </source>
</evidence>
<evidence type="ECO:0000256" key="1">
    <source>
        <dbReference type="SAM" id="MobiDB-lite"/>
    </source>
</evidence>
<proteinExistence type="predicted"/>
<dbReference type="AlphaFoldDB" id="A0A1L7VKI7"/>
<accession>A0A1L7VKI7</accession>
<dbReference type="GeneID" id="42055403"/>
<dbReference type="Proteomes" id="UP000183971">
    <property type="component" value="Unassembled WGS sequence"/>
</dbReference>
<feature type="compositionally biased region" description="Basic residues" evidence="1">
    <location>
        <begin position="154"/>
        <end position="169"/>
    </location>
</feature>
<reference evidence="3" key="1">
    <citation type="journal article" date="2016" name="Genome Biol. Evol.">
        <title>Comparative 'omics' of the Fusarium fujikuroi species complex highlights differences in genetic potential and metabolite synthesis.</title>
        <authorList>
            <person name="Niehaus E.-M."/>
            <person name="Muensterkoetter M."/>
            <person name="Proctor R.H."/>
            <person name="Brown D.W."/>
            <person name="Sharon A."/>
            <person name="Idan Y."/>
            <person name="Oren-Young L."/>
            <person name="Sieber C.M."/>
            <person name="Novak O."/>
            <person name="Pencik A."/>
            <person name="Tarkowska D."/>
            <person name="Hromadova K."/>
            <person name="Freeman S."/>
            <person name="Maymon M."/>
            <person name="Elazar M."/>
            <person name="Youssef S.A."/>
            <person name="El-Shabrawy E.S.M."/>
            <person name="Shalaby A.B.A."/>
            <person name="Houterman P."/>
            <person name="Brock N.L."/>
            <person name="Burkhardt I."/>
            <person name="Tsavkelova E.A."/>
            <person name="Dickschat J.S."/>
            <person name="Galuszka P."/>
            <person name="Gueldener U."/>
            <person name="Tudzynski B."/>
        </authorList>
    </citation>
    <scope>NUCLEOTIDE SEQUENCE [LARGE SCALE GENOMIC DNA]</scope>
    <source>
        <strain evidence="3">ET1</strain>
    </source>
</reference>
<sequence>MSTPLCELEGSAPVSDSFAALVSSGAQFPMARHLMTQAQQDQQQQLASEVSTTYEPTTTIWIRNFNQLCDTPPAEESRLPFFSRDHYKHERVVPDSKSRRFVESMRRYQRHWRGKRAHARIAAISNARKPLAELAPSAQNWRSSGDSWPPPLPRRTRNKLRKRQRPDGY</sequence>
<organism evidence="2 3">
    <name type="scientific">Fusarium proliferatum (strain ET1)</name>
    <name type="common">Orchid endophyte fungus</name>
    <dbReference type="NCBI Taxonomy" id="1227346"/>
    <lineage>
        <taxon>Eukaryota</taxon>
        <taxon>Fungi</taxon>
        <taxon>Dikarya</taxon>
        <taxon>Ascomycota</taxon>
        <taxon>Pezizomycotina</taxon>
        <taxon>Sordariomycetes</taxon>
        <taxon>Hypocreomycetidae</taxon>
        <taxon>Hypocreales</taxon>
        <taxon>Nectriaceae</taxon>
        <taxon>Fusarium</taxon>
        <taxon>Fusarium fujikuroi species complex</taxon>
    </lineage>
</organism>
<name>A0A1L7VKI7_FUSPR</name>
<dbReference type="VEuPathDB" id="FungiDB:FPRO_10533"/>
<feature type="region of interest" description="Disordered" evidence="1">
    <location>
        <begin position="135"/>
        <end position="169"/>
    </location>
</feature>
<keyword evidence="3" id="KW-1185">Reference proteome</keyword>
<gene>
    <name evidence="2" type="ORF">FPRO_10533</name>
</gene>
<dbReference type="EMBL" id="FJOF01000005">
    <property type="protein sequence ID" value="CZR40944.1"/>
    <property type="molecule type" value="Genomic_DNA"/>
</dbReference>
<dbReference type="RefSeq" id="XP_031081536.1">
    <property type="nucleotide sequence ID" value="XM_031231507.1"/>
</dbReference>
<comment type="caution">
    <text evidence="2">The sequence shown here is derived from an EMBL/GenBank/DDBJ whole genome shotgun (WGS) entry which is preliminary data.</text>
</comment>
<feature type="compositionally biased region" description="Polar residues" evidence="1">
    <location>
        <begin position="137"/>
        <end position="146"/>
    </location>
</feature>
<protein>
    <submittedName>
        <fullName evidence="2">Uncharacterized protein</fullName>
    </submittedName>
</protein>